<dbReference type="GO" id="GO:0051539">
    <property type="term" value="F:4 iron, 4 sulfur cluster binding"/>
    <property type="evidence" value="ECO:0007669"/>
    <property type="project" value="UniProtKB-KW"/>
</dbReference>
<evidence type="ECO:0000256" key="3">
    <source>
        <dbReference type="ARBA" id="ARBA00023004"/>
    </source>
</evidence>
<feature type="non-terminal residue" evidence="6">
    <location>
        <position position="1"/>
    </location>
</feature>
<accession>A0A921DQB4</accession>
<protein>
    <submittedName>
        <fullName evidence="6">Sulfite reductase, dissimilatory-type subunit alpha</fullName>
    </submittedName>
</protein>
<evidence type="ECO:0000259" key="5">
    <source>
        <dbReference type="PROSITE" id="PS51379"/>
    </source>
</evidence>
<dbReference type="GO" id="GO:0046872">
    <property type="term" value="F:metal ion binding"/>
    <property type="evidence" value="ECO:0007669"/>
    <property type="project" value="UniProtKB-KW"/>
</dbReference>
<keyword evidence="2" id="KW-0479">Metal-binding</keyword>
<evidence type="ECO:0000313" key="7">
    <source>
        <dbReference type="Proteomes" id="UP000698963"/>
    </source>
</evidence>
<dbReference type="InterPro" id="IPR017896">
    <property type="entry name" value="4Fe4S_Fe-S-bd"/>
</dbReference>
<evidence type="ECO:0000256" key="2">
    <source>
        <dbReference type="ARBA" id="ARBA00022723"/>
    </source>
</evidence>
<sequence length="162" mass="18475">IQKEVIDLCPTHCMSWDGSKLSIDTANCVRCMHCINTMPRALHVGDDRGASILVGAKAPILDGAQMGSLLVPFIPAEEPFDEIKSVIEKIWDWWMEEGKNRERVGETIKRLSFQKLLEVTEIPAIPQHVIEPRTNPYILFKEEDVPGGWTRDIAAYRQRHLR</sequence>
<dbReference type="InterPro" id="IPR006067">
    <property type="entry name" value="NO2/SO3_Rdtase_4Fe4S_dom"/>
</dbReference>
<dbReference type="PROSITE" id="PS51379">
    <property type="entry name" value="4FE4S_FER_2"/>
    <property type="match status" value="1"/>
</dbReference>
<keyword evidence="1" id="KW-0004">4Fe-4S</keyword>
<dbReference type="SUPFAM" id="SSF56014">
    <property type="entry name" value="Nitrite and sulphite reductase 4Fe-4S domain-like"/>
    <property type="match status" value="1"/>
</dbReference>
<reference evidence="6" key="1">
    <citation type="journal article" date="2021" name="PeerJ">
        <title>Extensive microbial diversity within the chicken gut microbiome revealed by metagenomics and culture.</title>
        <authorList>
            <person name="Gilroy R."/>
            <person name="Ravi A."/>
            <person name="Getino M."/>
            <person name="Pursley I."/>
            <person name="Horton D.L."/>
            <person name="Alikhan N.F."/>
            <person name="Baker D."/>
            <person name="Gharbi K."/>
            <person name="Hall N."/>
            <person name="Watson M."/>
            <person name="Adriaenssens E.M."/>
            <person name="Foster-Nyarko E."/>
            <person name="Jarju S."/>
            <person name="Secka A."/>
            <person name="Antonio M."/>
            <person name="Oren A."/>
            <person name="Chaudhuri R.R."/>
            <person name="La Ragione R."/>
            <person name="Hildebrand F."/>
            <person name="Pallen M.J."/>
        </authorList>
    </citation>
    <scope>NUCLEOTIDE SEQUENCE</scope>
    <source>
        <strain evidence="6">ChiGjej2B2-19336</strain>
    </source>
</reference>
<dbReference type="Proteomes" id="UP000698963">
    <property type="component" value="Unassembled WGS sequence"/>
</dbReference>
<proteinExistence type="predicted"/>
<dbReference type="EMBL" id="DYZA01000028">
    <property type="protein sequence ID" value="HJD96320.1"/>
    <property type="molecule type" value="Genomic_DNA"/>
</dbReference>
<dbReference type="InterPro" id="IPR045854">
    <property type="entry name" value="NO2/SO3_Rdtase_4Fe4S_sf"/>
</dbReference>
<comment type="caution">
    <text evidence="6">The sequence shown here is derived from an EMBL/GenBank/DDBJ whole genome shotgun (WGS) entry which is preliminary data.</text>
</comment>
<dbReference type="Pfam" id="PF01077">
    <property type="entry name" value="NIR_SIR"/>
    <property type="match status" value="1"/>
</dbReference>
<keyword evidence="3" id="KW-0408">Iron</keyword>
<feature type="domain" description="4Fe-4S ferredoxin-type" evidence="5">
    <location>
        <begin position="19"/>
        <end position="47"/>
    </location>
</feature>
<dbReference type="Gene3D" id="3.30.413.10">
    <property type="entry name" value="Sulfite Reductase Hemoprotein, domain 1"/>
    <property type="match status" value="1"/>
</dbReference>
<organism evidence="6 7">
    <name type="scientific">Mailhella massiliensis</name>
    <dbReference type="NCBI Taxonomy" id="1903261"/>
    <lineage>
        <taxon>Bacteria</taxon>
        <taxon>Pseudomonadati</taxon>
        <taxon>Thermodesulfobacteriota</taxon>
        <taxon>Desulfovibrionia</taxon>
        <taxon>Desulfovibrionales</taxon>
        <taxon>Desulfovibrionaceae</taxon>
        <taxon>Mailhella</taxon>
    </lineage>
</organism>
<keyword evidence="4" id="KW-0411">Iron-sulfur</keyword>
<gene>
    <name evidence="6" type="ORF">K8W16_01565</name>
</gene>
<dbReference type="GO" id="GO:0020037">
    <property type="term" value="F:heme binding"/>
    <property type="evidence" value="ECO:0007669"/>
    <property type="project" value="InterPro"/>
</dbReference>
<evidence type="ECO:0000256" key="1">
    <source>
        <dbReference type="ARBA" id="ARBA00022485"/>
    </source>
</evidence>
<dbReference type="GO" id="GO:0016491">
    <property type="term" value="F:oxidoreductase activity"/>
    <property type="evidence" value="ECO:0007669"/>
    <property type="project" value="InterPro"/>
</dbReference>
<evidence type="ECO:0000256" key="4">
    <source>
        <dbReference type="ARBA" id="ARBA00023014"/>
    </source>
</evidence>
<name>A0A921DQB4_9BACT</name>
<reference evidence="6" key="2">
    <citation type="submission" date="2021-09" db="EMBL/GenBank/DDBJ databases">
        <authorList>
            <person name="Gilroy R."/>
        </authorList>
    </citation>
    <scope>NUCLEOTIDE SEQUENCE</scope>
    <source>
        <strain evidence="6">ChiGjej2B2-19336</strain>
    </source>
</reference>
<dbReference type="AlphaFoldDB" id="A0A921DQB4"/>
<evidence type="ECO:0000313" key="6">
    <source>
        <dbReference type="EMBL" id="HJD96320.1"/>
    </source>
</evidence>